<sequence length="321" mass="34937">MTFSAAELPPAFVATVAQHRPDDDRPGRVDGETWLRRLPGLVDEALDRWSLTRDGQAPLRWGFTALVVPVRRPRGDAGVLKIGWPHVESDTEHLALRAWRGRGAVELLAADPASGTLLLERLDAERDLTTVSMLDASEALGQLLARLDRPASPWAPPLSEQLARQADRLAAAATDADVAHRFPRRMLQQAASLASGLVGDGGLDERLVHTDLHHANVLWRPQPGEWVAIDPKTVAGDPHWAVAPAIWNRWSGALAAPDLRSHLSFRVELICGAAGLDPDRARAMTIVRVADNALRSIRAGRDDVAEEVTRSVAIVKAMQRG</sequence>
<dbReference type="GO" id="GO:0016773">
    <property type="term" value="F:phosphotransferase activity, alcohol group as acceptor"/>
    <property type="evidence" value="ECO:0007669"/>
    <property type="project" value="InterPro"/>
</dbReference>
<dbReference type="Pfam" id="PF04655">
    <property type="entry name" value="APH_6_hur"/>
    <property type="match status" value="1"/>
</dbReference>
<dbReference type="AlphaFoldDB" id="A0A543KQ64"/>
<dbReference type="RefSeq" id="WP_170233596.1">
    <property type="nucleotide sequence ID" value="NZ_BAAAIL010000002.1"/>
</dbReference>
<accession>A0A543KQ64</accession>
<dbReference type="GO" id="GO:0016301">
    <property type="term" value="F:kinase activity"/>
    <property type="evidence" value="ECO:0007669"/>
    <property type="project" value="UniProtKB-KW"/>
</dbReference>
<dbReference type="InterPro" id="IPR006748">
    <property type="entry name" value="NH2Glyco/OHUrea_AB-resist_kin"/>
</dbReference>
<evidence type="ECO:0000313" key="2">
    <source>
        <dbReference type="Proteomes" id="UP000315133"/>
    </source>
</evidence>
<dbReference type="SUPFAM" id="SSF56112">
    <property type="entry name" value="Protein kinase-like (PK-like)"/>
    <property type="match status" value="1"/>
</dbReference>
<organism evidence="1 2">
    <name type="scientific">Ornithinimicrobium humiphilum</name>
    <dbReference type="NCBI Taxonomy" id="125288"/>
    <lineage>
        <taxon>Bacteria</taxon>
        <taxon>Bacillati</taxon>
        <taxon>Actinomycetota</taxon>
        <taxon>Actinomycetes</taxon>
        <taxon>Micrococcales</taxon>
        <taxon>Ornithinimicrobiaceae</taxon>
        <taxon>Ornithinimicrobium</taxon>
    </lineage>
</organism>
<dbReference type="GO" id="GO:0019748">
    <property type="term" value="P:secondary metabolic process"/>
    <property type="evidence" value="ECO:0007669"/>
    <property type="project" value="InterPro"/>
</dbReference>
<name>A0A543KQ64_9MICO</name>
<keyword evidence="1" id="KW-0808">Transferase</keyword>
<dbReference type="EMBL" id="VFPU01000001">
    <property type="protein sequence ID" value="TQM97197.1"/>
    <property type="molecule type" value="Genomic_DNA"/>
</dbReference>
<keyword evidence="1" id="KW-0418">Kinase</keyword>
<reference evidence="1 2" key="1">
    <citation type="submission" date="2019-06" db="EMBL/GenBank/DDBJ databases">
        <title>Sequencing the genomes of 1000 actinobacteria strains.</title>
        <authorList>
            <person name="Klenk H.-P."/>
        </authorList>
    </citation>
    <scope>NUCLEOTIDE SEQUENCE [LARGE SCALE GENOMIC DNA]</scope>
    <source>
        <strain evidence="1 2">DSM 12362</strain>
    </source>
</reference>
<proteinExistence type="predicted"/>
<gene>
    <name evidence="1" type="ORF">FB476_2101</name>
</gene>
<dbReference type="Proteomes" id="UP000315133">
    <property type="component" value="Unassembled WGS sequence"/>
</dbReference>
<evidence type="ECO:0000313" key="1">
    <source>
        <dbReference type="EMBL" id="TQM97197.1"/>
    </source>
</evidence>
<protein>
    <submittedName>
        <fullName evidence="1">Streptomycin 6-kinase</fullName>
    </submittedName>
</protein>
<comment type="caution">
    <text evidence="1">The sequence shown here is derived from an EMBL/GenBank/DDBJ whole genome shotgun (WGS) entry which is preliminary data.</text>
</comment>
<keyword evidence="2" id="KW-1185">Reference proteome</keyword>
<dbReference type="InterPro" id="IPR011009">
    <property type="entry name" value="Kinase-like_dom_sf"/>
</dbReference>